<dbReference type="STRING" id="1122209.SAMN02745752_00139"/>
<keyword evidence="4" id="KW-1185">Reference proteome</keyword>
<organism evidence="3 4">
    <name type="scientific">Marinospirillum alkaliphilum DSM 21637</name>
    <dbReference type="NCBI Taxonomy" id="1122209"/>
    <lineage>
        <taxon>Bacteria</taxon>
        <taxon>Pseudomonadati</taxon>
        <taxon>Pseudomonadota</taxon>
        <taxon>Gammaproteobacteria</taxon>
        <taxon>Oceanospirillales</taxon>
        <taxon>Oceanospirillaceae</taxon>
        <taxon>Marinospirillum</taxon>
    </lineage>
</organism>
<accession>A0A1K1TGG6</accession>
<reference evidence="3 4" key="1">
    <citation type="submission" date="2016-11" db="EMBL/GenBank/DDBJ databases">
        <authorList>
            <person name="Jaros S."/>
            <person name="Januszkiewicz K."/>
            <person name="Wedrychowicz H."/>
        </authorList>
    </citation>
    <scope>NUCLEOTIDE SEQUENCE [LARGE SCALE GENOMIC DNA]</scope>
    <source>
        <strain evidence="3 4">DSM 21637</strain>
    </source>
</reference>
<evidence type="ECO:0000256" key="1">
    <source>
        <dbReference type="SAM" id="MobiDB-lite"/>
    </source>
</evidence>
<sequence>MKSKSLSKAPLFNIGKLAALAVTPLAAAMFAASAHAVTFQANDNTTVGIGGIIFAQAVWANPDNDADRGNADADTSFGINQATTRLNFDIRTRTEYGEVRVLLEDEVSGATPGRRHRALFWGDYVAGWTWSNFADFTGGGEVLAPVPLAAGSSWASRNFIFGRNFNLGDAGSFAVSLEDRQLQGDNGTAVPDLTANYRATFNGIGLHVGAQMYQLDKFDGSGDSEAKTRFIVGVRAPVTDDLTLRASFITDEDNYDGVAVSAQYKLTDRLRTNLVVEQIMHSDDAMGTRGAGSTVVRRPADRPKGLSGPRHEDHQKVFVNAIYRTQLGVELGGEVEIYNDDDYTDTLLTFQARYGF</sequence>
<gene>
    <name evidence="3" type="ORF">SAMN02745752_00139</name>
</gene>
<dbReference type="RefSeq" id="WP_143142738.1">
    <property type="nucleotide sequence ID" value="NZ_FPJW01000001.1"/>
</dbReference>
<dbReference type="AlphaFoldDB" id="A0A1K1TGG6"/>
<evidence type="ECO:0000313" key="4">
    <source>
        <dbReference type="Proteomes" id="UP000182350"/>
    </source>
</evidence>
<evidence type="ECO:0008006" key="5">
    <source>
        <dbReference type="Google" id="ProtNLM"/>
    </source>
</evidence>
<proteinExistence type="predicted"/>
<dbReference type="SUPFAM" id="SSF56935">
    <property type="entry name" value="Porins"/>
    <property type="match status" value="1"/>
</dbReference>
<name>A0A1K1TGG6_9GAMM</name>
<feature type="chain" id="PRO_5012860099" description="Porin" evidence="2">
    <location>
        <begin position="37"/>
        <end position="356"/>
    </location>
</feature>
<evidence type="ECO:0000313" key="3">
    <source>
        <dbReference type="EMBL" id="SFW99664.1"/>
    </source>
</evidence>
<keyword evidence="2" id="KW-0732">Signal</keyword>
<dbReference type="Proteomes" id="UP000182350">
    <property type="component" value="Unassembled WGS sequence"/>
</dbReference>
<feature type="region of interest" description="Disordered" evidence="1">
    <location>
        <begin position="285"/>
        <end position="311"/>
    </location>
</feature>
<dbReference type="Gene3D" id="2.40.160.10">
    <property type="entry name" value="Porin"/>
    <property type="match status" value="1"/>
</dbReference>
<dbReference type="InterPro" id="IPR023614">
    <property type="entry name" value="Porin_dom_sf"/>
</dbReference>
<dbReference type="EMBL" id="FPJW01000001">
    <property type="protein sequence ID" value="SFW99664.1"/>
    <property type="molecule type" value="Genomic_DNA"/>
</dbReference>
<protein>
    <recommendedName>
        <fullName evidence="5">Porin</fullName>
    </recommendedName>
</protein>
<feature type="signal peptide" evidence="2">
    <location>
        <begin position="1"/>
        <end position="36"/>
    </location>
</feature>
<dbReference type="OrthoDB" id="190887at2"/>
<feature type="compositionally biased region" description="Basic and acidic residues" evidence="1">
    <location>
        <begin position="298"/>
        <end position="311"/>
    </location>
</feature>
<evidence type="ECO:0000256" key="2">
    <source>
        <dbReference type="SAM" id="SignalP"/>
    </source>
</evidence>